<dbReference type="InterPro" id="IPR011344">
    <property type="entry name" value="ssDNA-bd"/>
</dbReference>
<dbReference type="InterPro" id="IPR000424">
    <property type="entry name" value="Primosome_PriB/ssb"/>
</dbReference>
<evidence type="ECO:0000313" key="5">
    <source>
        <dbReference type="EMBL" id="GMA31920.1"/>
    </source>
</evidence>
<dbReference type="AlphaFoldDB" id="A0AA37XF54"/>
<sequence length="176" mass="18142">MNDTTITIRGHAGSVPELRKSASGTVWTSFRLASTSRKRSPDGGWEDKATLWVSVTVFRQLAERVAAVVRKGTPLTIVGDLSHEEWVTQDGQPRSGPAVIARSVAIDLTSGSLVWNRTAPSGAGGEESGDGSHGNVPDLTGFEVLADEGTPEPAMAGASASGTAAGEEGDGDGPPF</sequence>
<dbReference type="Pfam" id="PF00436">
    <property type="entry name" value="SSB"/>
    <property type="match status" value="1"/>
</dbReference>
<keyword evidence="1 2" id="KW-0238">DNA-binding</keyword>
<dbReference type="GO" id="GO:0003697">
    <property type="term" value="F:single-stranded DNA binding"/>
    <property type="evidence" value="ECO:0007669"/>
    <property type="project" value="InterPro"/>
</dbReference>
<dbReference type="Gene3D" id="2.40.50.140">
    <property type="entry name" value="Nucleic acid-binding proteins"/>
    <property type="match status" value="1"/>
</dbReference>
<dbReference type="PANTHER" id="PTHR10302:SF0">
    <property type="entry name" value="SINGLE-STRANDED DNA-BINDING PROTEIN, MITOCHONDRIAL"/>
    <property type="match status" value="1"/>
</dbReference>
<organism evidence="5 6">
    <name type="scientific">Litorihabitans aurantiacus</name>
    <dbReference type="NCBI Taxonomy" id="1930061"/>
    <lineage>
        <taxon>Bacteria</taxon>
        <taxon>Bacillati</taxon>
        <taxon>Actinomycetota</taxon>
        <taxon>Actinomycetes</taxon>
        <taxon>Micrococcales</taxon>
        <taxon>Beutenbergiaceae</taxon>
        <taxon>Litorihabitans</taxon>
    </lineage>
</organism>
<dbReference type="GO" id="GO:0009295">
    <property type="term" value="C:nucleoid"/>
    <property type="evidence" value="ECO:0007669"/>
    <property type="project" value="TreeGrafter"/>
</dbReference>
<dbReference type="Proteomes" id="UP001157161">
    <property type="component" value="Unassembled WGS sequence"/>
</dbReference>
<feature type="compositionally biased region" description="Acidic residues" evidence="4">
    <location>
        <begin position="167"/>
        <end position="176"/>
    </location>
</feature>
<dbReference type="PROSITE" id="PS50935">
    <property type="entry name" value="SSB"/>
    <property type="match status" value="1"/>
</dbReference>
<evidence type="ECO:0000313" key="6">
    <source>
        <dbReference type="Proteomes" id="UP001157161"/>
    </source>
</evidence>
<proteinExistence type="predicted"/>
<dbReference type="CDD" id="cd04496">
    <property type="entry name" value="SSB_OBF"/>
    <property type="match status" value="1"/>
</dbReference>
<evidence type="ECO:0000256" key="1">
    <source>
        <dbReference type="ARBA" id="ARBA00023125"/>
    </source>
</evidence>
<dbReference type="NCBIfam" id="TIGR00621">
    <property type="entry name" value="ssb"/>
    <property type="match status" value="1"/>
</dbReference>
<gene>
    <name evidence="5" type="ORF">GCM10025875_19120</name>
</gene>
<dbReference type="PANTHER" id="PTHR10302">
    <property type="entry name" value="SINGLE-STRANDED DNA-BINDING PROTEIN"/>
    <property type="match status" value="1"/>
</dbReference>
<accession>A0AA37XF54</accession>
<dbReference type="GO" id="GO:0006260">
    <property type="term" value="P:DNA replication"/>
    <property type="evidence" value="ECO:0007669"/>
    <property type="project" value="InterPro"/>
</dbReference>
<feature type="region of interest" description="Disordered" evidence="4">
    <location>
        <begin position="117"/>
        <end position="176"/>
    </location>
</feature>
<evidence type="ECO:0000256" key="3">
    <source>
        <dbReference type="RuleBase" id="RU000524"/>
    </source>
</evidence>
<dbReference type="SUPFAM" id="SSF50249">
    <property type="entry name" value="Nucleic acid-binding proteins"/>
    <property type="match status" value="1"/>
</dbReference>
<comment type="caution">
    <text evidence="5">The sequence shown here is derived from an EMBL/GenBank/DDBJ whole genome shotgun (WGS) entry which is preliminary data.</text>
</comment>
<feature type="compositionally biased region" description="Low complexity" evidence="4">
    <location>
        <begin position="154"/>
        <end position="166"/>
    </location>
</feature>
<protein>
    <recommendedName>
        <fullName evidence="3">Single-stranded DNA-binding protein</fullName>
    </recommendedName>
</protein>
<evidence type="ECO:0000256" key="2">
    <source>
        <dbReference type="PROSITE-ProRule" id="PRU00252"/>
    </source>
</evidence>
<dbReference type="EMBL" id="BSUM01000001">
    <property type="protein sequence ID" value="GMA31920.1"/>
    <property type="molecule type" value="Genomic_DNA"/>
</dbReference>
<reference evidence="5" key="2">
    <citation type="submission" date="2023-02" db="EMBL/GenBank/DDBJ databases">
        <authorList>
            <person name="Sun Q."/>
            <person name="Mori K."/>
        </authorList>
    </citation>
    <scope>NUCLEOTIDE SEQUENCE</scope>
    <source>
        <strain evidence="5">NBRC 112290</strain>
    </source>
</reference>
<dbReference type="RefSeq" id="WP_284250655.1">
    <property type="nucleotide sequence ID" value="NZ_BSUM01000001.1"/>
</dbReference>
<dbReference type="InterPro" id="IPR012340">
    <property type="entry name" value="NA-bd_OB-fold"/>
</dbReference>
<name>A0AA37XF54_9MICO</name>
<evidence type="ECO:0000256" key="4">
    <source>
        <dbReference type="SAM" id="MobiDB-lite"/>
    </source>
</evidence>
<reference evidence="5" key="1">
    <citation type="journal article" date="2014" name="Int. J. Syst. Evol. Microbiol.">
        <title>Complete genome sequence of Corynebacterium casei LMG S-19264T (=DSM 44701T), isolated from a smear-ripened cheese.</title>
        <authorList>
            <consortium name="US DOE Joint Genome Institute (JGI-PGF)"/>
            <person name="Walter F."/>
            <person name="Albersmeier A."/>
            <person name="Kalinowski J."/>
            <person name="Ruckert C."/>
        </authorList>
    </citation>
    <scope>NUCLEOTIDE SEQUENCE</scope>
    <source>
        <strain evidence="5">NBRC 112290</strain>
    </source>
</reference>
<keyword evidence="6" id="KW-1185">Reference proteome</keyword>